<gene>
    <name evidence="2" type="ORF">D8S85_14400</name>
</gene>
<dbReference type="KEGG" id="buy:D8S85_14400"/>
<name>A0A3Q9ITM2_9BACT</name>
<sequence>MRKSVSPDYAEVKQTVVLEDSEVMGDINLPGDLCLFGKISGNIIAKGKVEVKSGAVVTGNISCGELEIEGLVEGNVETCFLIIEENAVLKGDVQTGKLLVRAVKYDMKRLRLVRK</sequence>
<dbReference type="PANTHER" id="PTHR35024:SF4">
    <property type="entry name" value="POLYMER-FORMING CYTOSKELETAL PROTEIN"/>
    <property type="match status" value="1"/>
</dbReference>
<proteinExistence type="inferred from homology"/>
<accession>A0A3Q9ITM2</accession>
<evidence type="ECO:0000313" key="2">
    <source>
        <dbReference type="EMBL" id="AZS30620.1"/>
    </source>
</evidence>
<dbReference type="PANTHER" id="PTHR35024">
    <property type="entry name" value="HYPOTHETICAL CYTOSOLIC PROTEIN"/>
    <property type="match status" value="1"/>
</dbReference>
<dbReference type="InterPro" id="IPR007607">
    <property type="entry name" value="BacA/B"/>
</dbReference>
<dbReference type="Pfam" id="PF04519">
    <property type="entry name" value="Bactofilin"/>
    <property type="match status" value="1"/>
</dbReference>
<organism evidence="2 3">
    <name type="scientific">Butyricimonas faecalis</name>
    <dbReference type="NCBI Taxonomy" id="2093856"/>
    <lineage>
        <taxon>Bacteria</taxon>
        <taxon>Pseudomonadati</taxon>
        <taxon>Bacteroidota</taxon>
        <taxon>Bacteroidia</taxon>
        <taxon>Bacteroidales</taxon>
        <taxon>Odoribacteraceae</taxon>
        <taxon>Butyricimonas</taxon>
    </lineage>
</organism>
<comment type="similarity">
    <text evidence="1">Belongs to the bactofilin family.</text>
</comment>
<dbReference type="OrthoDB" id="1097730at2"/>
<evidence type="ECO:0000313" key="3">
    <source>
        <dbReference type="Proteomes" id="UP000270673"/>
    </source>
</evidence>
<dbReference type="Proteomes" id="UP000270673">
    <property type="component" value="Chromosome"/>
</dbReference>
<protein>
    <submittedName>
        <fullName evidence="2">Polymer-forming cytoskeletal protein</fullName>
    </submittedName>
</protein>
<dbReference type="AlphaFoldDB" id="A0A3Q9ITM2"/>
<dbReference type="RefSeq" id="WP_106481271.1">
    <property type="nucleotide sequence ID" value="NZ_CP032819.1"/>
</dbReference>
<reference evidence="2 3" key="1">
    <citation type="submission" date="2018-10" db="EMBL/GenBank/DDBJ databases">
        <title>Butyricimonas faecalis sp. nov., isolated from human faeces and emended description of the genus Butyricimonas.</title>
        <authorList>
            <person name="Le Roy T."/>
            <person name="Van der Smissen P."/>
            <person name="Paquot A."/>
            <person name="Delzenne N."/>
            <person name="Muccioli G."/>
            <person name="Collet J.-F."/>
            <person name="Cani P.D."/>
        </authorList>
    </citation>
    <scope>NUCLEOTIDE SEQUENCE [LARGE SCALE GENOMIC DNA]</scope>
    <source>
        <strain evidence="2 3">H184</strain>
    </source>
</reference>
<keyword evidence="3" id="KW-1185">Reference proteome</keyword>
<dbReference type="EMBL" id="CP032819">
    <property type="protein sequence ID" value="AZS30620.1"/>
    <property type="molecule type" value="Genomic_DNA"/>
</dbReference>
<evidence type="ECO:0000256" key="1">
    <source>
        <dbReference type="ARBA" id="ARBA00044755"/>
    </source>
</evidence>